<protein>
    <submittedName>
        <fullName evidence="6">ANTAR domain-containing protein</fullName>
    </submittedName>
</protein>
<reference evidence="6 7" key="1">
    <citation type="journal article" date="2019" name="Environ. Microbiol.">
        <title>Species interactions and distinct microbial communities in high Arctic permafrost affected cryosols are associated with the CH4 and CO2 gas fluxes.</title>
        <authorList>
            <person name="Altshuler I."/>
            <person name="Hamel J."/>
            <person name="Turney S."/>
            <person name="Magnuson E."/>
            <person name="Levesque R."/>
            <person name="Greer C."/>
            <person name="Whyte L.G."/>
        </authorList>
    </citation>
    <scope>NUCLEOTIDE SEQUENCE [LARGE SCALE GENOMIC DNA]</scope>
    <source>
        <strain evidence="6 7">S5.20</strain>
    </source>
</reference>
<comment type="caution">
    <text evidence="6">The sequence shown here is derived from an EMBL/GenBank/DDBJ whole genome shotgun (WGS) entry which is preliminary data.</text>
</comment>
<dbReference type="SMART" id="SM01012">
    <property type="entry name" value="ANTAR"/>
    <property type="match status" value="1"/>
</dbReference>
<dbReference type="PIRSF" id="PIRSF036625">
    <property type="entry name" value="GAF_ANTAR"/>
    <property type="match status" value="1"/>
</dbReference>
<keyword evidence="1" id="KW-0808">Transferase</keyword>
<dbReference type="OrthoDB" id="4629915at2"/>
<dbReference type="InterPro" id="IPR003018">
    <property type="entry name" value="GAF"/>
</dbReference>
<dbReference type="SUPFAM" id="SSF55781">
    <property type="entry name" value="GAF domain-like"/>
    <property type="match status" value="1"/>
</dbReference>
<keyword evidence="7" id="KW-1185">Reference proteome</keyword>
<name>A0A502DUW4_9MYCO</name>
<proteinExistence type="predicted"/>
<evidence type="ECO:0000313" key="7">
    <source>
        <dbReference type="Proteomes" id="UP000320095"/>
    </source>
</evidence>
<evidence type="ECO:0000256" key="1">
    <source>
        <dbReference type="ARBA" id="ARBA00022679"/>
    </source>
</evidence>
<dbReference type="InterPro" id="IPR005561">
    <property type="entry name" value="ANTAR"/>
</dbReference>
<dbReference type="AlphaFoldDB" id="A0A502DUW4"/>
<keyword evidence="3" id="KW-0805">Transcription regulation</keyword>
<dbReference type="Pfam" id="PF13185">
    <property type="entry name" value="GAF_2"/>
    <property type="match status" value="1"/>
</dbReference>
<gene>
    <name evidence="6" type="ORF">EAH80_28560</name>
</gene>
<dbReference type="RefSeq" id="WP_140699116.1">
    <property type="nucleotide sequence ID" value="NZ_RCZG01000020.1"/>
</dbReference>
<dbReference type="Pfam" id="PF03861">
    <property type="entry name" value="ANTAR"/>
    <property type="match status" value="1"/>
</dbReference>
<dbReference type="SMART" id="SM00065">
    <property type="entry name" value="GAF"/>
    <property type="match status" value="1"/>
</dbReference>
<dbReference type="InterPro" id="IPR036388">
    <property type="entry name" value="WH-like_DNA-bd_sf"/>
</dbReference>
<dbReference type="Gene3D" id="1.10.10.10">
    <property type="entry name" value="Winged helix-like DNA-binding domain superfamily/Winged helix DNA-binding domain"/>
    <property type="match status" value="1"/>
</dbReference>
<dbReference type="Proteomes" id="UP000320095">
    <property type="component" value="Unassembled WGS sequence"/>
</dbReference>
<dbReference type="InterPro" id="IPR012074">
    <property type="entry name" value="GAF_ANTAR"/>
</dbReference>
<dbReference type="EMBL" id="RCZG01000020">
    <property type="protein sequence ID" value="TPG28112.1"/>
    <property type="molecule type" value="Genomic_DNA"/>
</dbReference>
<dbReference type="SUPFAM" id="SSF52172">
    <property type="entry name" value="CheY-like"/>
    <property type="match status" value="1"/>
</dbReference>
<dbReference type="PROSITE" id="PS50921">
    <property type="entry name" value="ANTAR"/>
    <property type="match status" value="1"/>
</dbReference>
<feature type="domain" description="ANTAR" evidence="5">
    <location>
        <begin position="161"/>
        <end position="222"/>
    </location>
</feature>
<organism evidence="6 7">
    <name type="scientific">Mycolicibacterium hodleri</name>
    <dbReference type="NCBI Taxonomy" id="49897"/>
    <lineage>
        <taxon>Bacteria</taxon>
        <taxon>Bacillati</taxon>
        <taxon>Actinomycetota</taxon>
        <taxon>Actinomycetes</taxon>
        <taxon>Mycobacteriales</taxon>
        <taxon>Mycobacteriaceae</taxon>
        <taxon>Mycolicibacterium</taxon>
    </lineage>
</organism>
<evidence type="ECO:0000256" key="4">
    <source>
        <dbReference type="ARBA" id="ARBA00023163"/>
    </source>
</evidence>
<dbReference type="GO" id="GO:0003723">
    <property type="term" value="F:RNA binding"/>
    <property type="evidence" value="ECO:0007669"/>
    <property type="project" value="InterPro"/>
</dbReference>
<dbReference type="GO" id="GO:0016301">
    <property type="term" value="F:kinase activity"/>
    <property type="evidence" value="ECO:0007669"/>
    <property type="project" value="UniProtKB-KW"/>
</dbReference>
<accession>A0A502DUW4</accession>
<keyword evidence="2" id="KW-0418">Kinase</keyword>
<evidence type="ECO:0000313" key="6">
    <source>
        <dbReference type="EMBL" id="TPG28112.1"/>
    </source>
</evidence>
<evidence type="ECO:0000256" key="2">
    <source>
        <dbReference type="ARBA" id="ARBA00022777"/>
    </source>
</evidence>
<keyword evidence="4" id="KW-0804">Transcription</keyword>
<sequence length="234" mass="24801">MTEPSVPEWVQSLGELATDLQNRDGTESTLSSIVASAVGLVPGARWAGVSVITDGAIEVAASTHSLVAELDEIQVAVGEGPWTSALRQHRSVHVADMATDTRWPRFASAAVARGVGSSLSFRLFAEQHRVGALTLYGSEAGAFTADSLVIGDLLAQHASLAMIGVAVEGQFNRALATRDVIGQAKGLIMHQQNLSGLEAFQLLVRTSQNGNVKLVDVARWLVEQHEASLRGGRR</sequence>
<evidence type="ECO:0000259" key="5">
    <source>
        <dbReference type="PROSITE" id="PS50921"/>
    </source>
</evidence>
<dbReference type="InterPro" id="IPR011006">
    <property type="entry name" value="CheY-like_superfamily"/>
</dbReference>
<evidence type="ECO:0000256" key="3">
    <source>
        <dbReference type="ARBA" id="ARBA00023015"/>
    </source>
</evidence>
<dbReference type="Gene3D" id="3.30.450.40">
    <property type="match status" value="1"/>
</dbReference>
<dbReference type="InterPro" id="IPR029016">
    <property type="entry name" value="GAF-like_dom_sf"/>
</dbReference>